<evidence type="ECO:0000313" key="3">
    <source>
        <dbReference type="Proteomes" id="UP000007110"/>
    </source>
</evidence>
<dbReference type="SUPFAM" id="SSF56300">
    <property type="entry name" value="Metallo-dependent phosphatases"/>
    <property type="match status" value="1"/>
</dbReference>
<name>A0A7M7TH65_STRPU</name>
<dbReference type="InterPro" id="IPR004843">
    <property type="entry name" value="Calcineurin-like_PHP"/>
</dbReference>
<evidence type="ECO:0000259" key="1">
    <source>
        <dbReference type="Pfam" id="PF00149"/>
    </source>
</evidence>
<accession>A0A7M7TH65</accession>
<dbReference type="Gene3D" id="3.60.21.10">
    <property type="match status" value="1"/>
</dbReference>
<dbReference type="Proteomes" id="UP000007110">
    <property type="component" value="Unassembled WGS sequence"/>
</dbReference>
<dbReference type="PANTHER" id="PTHR36492">
    <property type="match status" value="1"/>
</dbReference>
<dbReference type="RefSeq" id="XP_796960.2">
    <property type="nucleotide sequence ID" value="XM_791867.5"/>
</dbReference>
<dbReference type="AlphaFoldDB" id="A0A7M7TH65"/>
<dbReference type="GO" id="GO:0016787">
    <property type="term" value="F:hydrolase activity"/>
    <property type="evidence" value="ECO:0007669"/>
    <property type="project" value="InterPro"/>
</dbReference>
<dbReference type="InParanoid" id="A0A7M7TH65"/>
<dbReference type="KEGG" id="spu:592338"/>
<dbReference type="EnsemblMetazoa" id="XM_791867">
    <property type="protein sequence ID" value="XP_796960"/>
    <property type="gene ID" value="LOC592338"/>
</dbReference>
<dbReference type="PANTHER" id="PTHR36492:SF2">
    <property type="entry name" value="[ACYL-CARRIER-PROTEIN] PHOSPHODIESTERASE PPTH"/>
    <property type="match status" value="1"/>
</dbReference>
<evidence type="ECO:0000313" key="2">
    <source>
        <dbReference type="EnsemblMetazoa" id="XP_796960"/>
    </source>
</evidence>
<reference evidence="3" key="1">
    <citation type="submission" date="2015-02" db="EMBL/GenBank/DDBJ databases">
        <title>Genome sequencing for Strongylocentrotus purpuratus.</title>
        <authorList>
            <person name="Murali S."/>
            <person name="Liu Y."/>
            <person name="Vee V."/>
            <person name="English A."/>
            <person name="Wang M."/>
            <person name="Skinner E."/>
            <person name="Han Y."/>
            <person name="Muzny D.M."/>
            <person name="Worley K.C."/>
            <person name="Gibbs R.A."/>
        </authorList>
    </citation>
    <scope>NUCLEOTIDE SEQUENCE</scope>
</reference>
<feature type="domain" description="Calcineurin-like phosphoesterase" evidence="1">
    <location>
        <begin position="3"/>
        <end position="96"/>
    </location>
</feature>
<reference evidence="2" key="2">
    <citation type="submission" date="2021-01" db="UniProtKB">
        <authorList>
            <consortium name="EnsemblMetazoa"/>
        </authorList>
    </citation>
    <scope>IDENTIFICATION</scope>
</reference>
<protein>
    <recommendedName>
        <fullName evidence="1">Calcineurin-like phosphoesterase domain-containing protein</fullName>
    </recommendedName>
</protein>
<dbReference type="OMA" id="SHEHIRY"/>
<dbReference type="CDD" id="cd00838">
    <property type="entry name" value="MPP_superfamily"/>
    <property type="match status" value="1"/>
</dbReference>
<keyword evidence="3" id="KW-1185">Reference proteome</keyword>
<dbReference type="GeneID" id="592338"/>
<dbReference type="InterPro" id="IPR052963">
    <property type="entry name" value="Pantetheine_PDE"/>
</dbReference>
<dbReference type="Pfam" id="PF00149">
    <property type="entry name" value="Metallophos"/>
    <property type="match status" value="1"/>
</dbReference>
<organism evidence="2 3">
    <name type="scientific">Strongylocentrotus purpuratus</name>
    <name type="common">Purple sea urchin</name>
    <dbReference type="NCBI Taxonomy" id="7668"/>
    <lineage>
        <taxon>Eukaryota</taxon>
        <taxon>Metazoa</taxon>
        <taxon>Echinodermata</taxon>
        <taxon>Eleutherozoa</taxon>
        <taxon>Echinozoa</taxon>
        <taxon>Echinoidea</taxon>
        <taxon>Euechinoidea</taxon>
        <taxon>Echinacea</taxon>
        <taxon>Camarodonta</taxon>
        <taxon>Echinidea</taxon>
        <taxon>Strongylocentrotidae</taxon>
        <taxon>Strongylocentrotus</taxon>
    </lineage>
</organism>
<proteinExistence type="predicted"/>
<dbReference type="OrthoDB" id="550558at2759"/>
<dbReference type="InterPro" id="IPR029052">
    <property type="entry name" value="Metallo-depent_PP-like"/>
</dbReference>
<sequence length="311" mass="36163">MARIFAISDLHVDHPDNLRWLEGLPFHRYENDVILVAGDVTDKLPLLKSSLITLTKRFKTVYFVPGNHELWVKDRNIMNNHMNSVEKFDRILDLCETIGVRTDPGREVLPDGDAVWIVPLFSWYATPEDDKQDSLHITASHLREDVKLCNQLWMDNHNCAWPKDLGMPRAKFFCKLNNARTQTIYDAPVITFSHFLPRKELVKSTIEDDRCIVHERRHLGKPLLLPKRQGSIKGFNFTRYAGCHGLDAQVRTLGSFLHVYGHQHRNRDRVIDGVRYVSHCLGYKREREEGFTYGIREWNGPKQVYPSAHNP</sequence>